<organism evidence="1">
    <name type="scientific">Manihot esculenta</name>
    <name type="common">Cassava</name>
    <name type="synonym">Jatropha manihot</name>
    <dbReference type="NCBI Taxonomy" id="3983"/>
    <lineage>
        <taxon>Eukaryota</taxon>
        <taxon>Viridiplantae</taxon>
        <taxon>Streptophyta</taxon>
        <taxon>Embryophyta</taxon>
        <taxon>Tracheophyta</taxon>
        <taxon>Spermatophyta</taxon>
        <taxon>Magnoliopsida</taxon>
        <taxon>eudicotyledons</taxon>
        <taxon>Gunneridae</taxon>
        <taxon>Pentapetalae</taxon>
        <taxon>rosids</taxon>
        <taxon>fabids</taxon>
        <taxon>Malpighiales</taxon>
        <taxon>Euphorbiaceae</taxon>
        <taxon>Crotonoideae</taxon>
        <taxon>Manihoteae</taxon>
        <taxon>Manihot</taxon>
    </lineage>
</organism>
<protein>
    <submittedName>
        <fullName evidence="1">Uncharacterized protein</fullName>
    </submittedName>
</protein>
<evidence type="ECO:0000313" key="1">
    <source>
        <dbReference type="EMBL" id="OAY35765.1"/>
    </source>
</evidence>
<dbReference type="AlphaFoldDB" id="A0A2C9UW03"/>
<accession>A0A2C9UW03</accession>
<sequence>MKRTRRDVQEMKKRRDWIHQINPCHCHCCQVKNEVLSPMRSASGPFFSWGLYSSELATDQRHLEPQKET</sequence>
<proteinExistence type="predicted"/>
<gene>
    <name evidence="1" type="ORF">MANES_12G128500</name>
</gene>
<name>A0A2C9UW03_MANES</name>
<reference evidence="1" key="1">
    <citation type="submission" date="2016-02" db="EMBL/GenBank/DDBJ databases">
        <title>WGS assembly of Manihot esculenta.</title>
        <authorList>
            <person name="Bredeson J.V."/>
            <person name="Prochnik S.E."/>
            <person name="Lyons J.B."/>
            <person name="Schmutz J."/>
            <person name="Grimwood J."/>
            <person name="Vrebalov J."/>
            <person name="Bart R.S."/>
            <person name="Amuge T."/>
            <person name="Ferguson M.E."/>
            <person name="Green R."/>
            <person name="Putnam N."/>
            <person name="Stites J."/>
            <person name="Rounsley S."/>
            <person name="Rokhsar D.S."/>
        </authorList>
    </citation>
    <scope>NUCLEOTIDE SEQUENCE [LARGE SCALE GENOMIC DNA]</scope>
    <source>
        <tissue evidence="1">Leaf</tissue>
    </source>
</reference>
<dbReference type="EMBL" id="CM004398">
    <property type="protein sequence ID" value="OAY35765.1"/>
    <property type="molecule type" value="Genomic_DNA"/>
</dbReference>